<protein>
    <recommendedName>
        <fullName evidence="3">DUF7330 domain-containing protein</fullName>
    </recommendedName>
</protein>
<comment type="caution">
    <text evidence="4">The sequence shown here is derived from an EMBL/GenBank/DDBJ whole genome shotgun (WGS) entry which is preliminary data.</text>
</comment>
<keyword evidence="5" id="KW-1185">Reference proteome</keyword>
<accession>A0AAD7U255</accession>
<proteinExistence type="predicted"/>
<evidence type="ECO:0000313" key="4">
    <source>
        <dbReference type="EMBL" id="KAJ8490123.1"/>
    </source>
</evidence>
<dbReference type="EMBL" id="JAPEVG010000039">
    <property type="protein sequence ID" value="KAJ8490123.1"/>
    <property type="molecule type" value="Genomic_DNA"/>
</dbReference>
<dbReference type="Proteomes" id="UP001215151">
    <property type="component" value="Unassembled WGS sequence"/>
</dbReference>
<feature type="transmembrane region" description="Helical" evidence="2">
    <location>
        <begin position="86"/>
        <end position="108"/>
    </location>
</feature>
<feature type="domain" description="DUF7330" evidence="3">
    <location>
        <begin position="316"/>
        <end position="446"/>
    </location>
</feature>
<keyword evidence="2" id="KW-0812">Transmembrane</keyword>
<feature type="region of interest" description="Disordered" evidence="1">
    <location>
        <begin position="118"/>
        <end position="138"/>
    </location>
</feature>
<feature type="compositionally biased region" description="Polar residues" evidence="1">
    <location>
        <begin position="36"/>
        <end position="52"/>
    </location>
</feature>
<evidence type="ECO:0000256" key="1">
    <source>
        <dbReference type="SAM" id="MobiDB-lite"/>
    </source>
</evidence>
<sequence length="516" mass="56466">MILPDDTPESPTKSRAAALSDVGSDEFAAPPPAYPGNTSSQRLDQEAESSTPQAVLVQLDYTSHHYVRPDHSAHNHVRAERASIRFLKALGIGFLVWIVVVAFARSAFAVAQWRMPQHPEKGSNPGGSPADVLLPRPLPSDGKVERCVRASSQLRARALKKESVASFNLPLFSDALYIFARGALARGSINLLPADDGSVPRNTVQVDITTTYEAKYALDMVNICLLERLDDQKGIGILTPSEDTQFPSPLSFRIDVRFPITRNIWDKVRIRSFETDLPHFEHTVSDLIRRVHFDSISLSSSNMPMHSDYLAAGHASLTTSNAKITGNFNVSRSLFIKTSNDVVTTDIALGPGYRYGLQFTNLTILNENSPIDARVAVANTTQWNGGNYDMLVRTSNSPLSLNITSQPLRARLVVYARTENAPASISLPTTYEGSYQASTTNGHATVKCDASGLDPAGNNRTRVCELEEERREFAKGWTTWGRSLSGWGHGDGDVNVFTTNAPVSLTTVERPKDIAS</sequence>
<evidence type="ECO:0000256" key="2">
    <source>
        <dbReference type="SAM" id="Phobius"/>
    </source>
</evidence>
<dbReference type="AlphaFoldDB" id="A0AAD7U255"/>
<keyword evidence="2" id="KW-1133">Transmembrane helix</keyword>
<evidence type="ECO:0000259" key="3">
    <source>
        <dbReference type="Pfam" id="PF24016"/>
    </source>
</evidence>
<keyword evidence="2" id="KW-0472">Membrane</keyword>
<dbReference type="Pfam" id="PF24016">
    <property type="entry name" value="DUF7330"/>
    <property type="match status" value="1"/>
</dbReference>
<reference evidence="4" key="1">
    <citation type="submission" date="2022-11" db="EMBL/GenBank/DDBJ databases">
        <title>Genome Sequence of Cubamyces cubensis.</title>
        <authorList>
            <person name="Buettner E."/>
        </authorList>
    </citation>
    <scope>NUCLEOTIDE SEQUENCE</scope>
    <source>
        <strain evidence="4">MPL-01</strain>
    </source>
</reference>
<dbReference type="InterPro" id="IPR055754">
    <property type="entry name" value="DUF7330"/>
</dbReference>
<feature type="region of interest" description="Disordered" evidence="1">
    <location>
        <begin position="1"/>
        <end position="52"/>
    </location>
</feature>
<organism evidence="4 5">
    <name type="scientific">Trametes cubensis</name>
    <dbReference type="NCBI Taxonomy" id="1111947"/>
    <lineage>
        <taxon>Eukaryota</taxon>
        <taxon>Fungi</taxon>
        <taxon>Dikarya</taxon>
        <taxon>Basidiomycota</taxon>
        <taxon>Agaricomycotina</taxon>
        <taxon>Agaricomycetes</taxon>
        <taxon>Polyporales</taxon>
        <taxon>Polyporaceae</taxon>
        <taxon>Trametes</taxon>
    </lineage>
</organism>
<name>A0AAD7U255_9APHY</name>
<evidence type="ECO:0000313" key="5">
    <source>
        <dbReference type="Proteomes" id="UP001215151"/>
    </source>
</evidence>
<gene>
    <name evidence="4" type="ORF">ONZ51_g2472</name>
</gene>